<protein>
    <submittedName>
        <fullName evidence="2">Uncharacterized protein</fullName>
    </submittedName>
</protein>
<sequence length="471" mass="53201">MAPNLLYDFLRTTLQDQLDTTPNTINHQFKYSYLRPPISLFPSTEDLMDDDVQSLRNVIKTIITTCPEGKARAAQLWQGLSAAEKKDKVVLENLLRTLFKKSRWAVARKLSGGKKVVGKKFCDVLRRDDMDSAVVGRSERKRKDGGMISAKGSILNATPTVAKESRRKREESVSEGKKEKLKKRKETCPSSPISNISFGDGGTVDVLQELRGRNQFIESDDDNVEQTSRIPIKTYTLPARSTSASPIGNSVNQASNNKKSIADIFEAEQERGIQAAKQGKKRLKEMATEKGGYPNVESMCFPFWSAKTLCAVLILWFGEDVKKWFCCGYPAGDDGCRVAMHIDEKQLGALETVKKRKDDSWREARKRPYFICEECDEDFLNPERFDDNGSSDDEEGYNYYQVWQIAQFPVRSEVDDGYVSQSDATSETSDEVSDNEEEDEGDRVNPSQKPQNPSFVEIVKKKRTTARNVVE</sequence>
<evidence type="ECO:0000313" key="3">
    <source>
        <dbReference type="Proteomes" id="UP000566819"/>
    </source>
</evidence>
<feature type="compositionally biased region" description="Polar residues" evidence="1">
    <location>
        <begin position="445"/>
        <end position="454"/>
    </location>
</feature>
<evidence type="ECO:0000256" key="1">
    <source>
        <dbReference type="SAM" id="MobiDB-lite"/>
    </source>
</evidence>
<reference evidence="2 3" key="1">
    <citation type="submission" date="2020-03" db="EMBL/GenBank/DDBJ databases">
        <title>Draft Genome Sequence of Cudoniella acicularis.</title>
        <authorList>
            <person name="Buettner E."/>
            <person name="Kellner H."/>
        </authorList>
    </citation>
    <scope>NUCLEOTIDE SEQUENCE [LARGE SCALE GENOMIC DNA]</scope>
    <source>
        <strain evidence="2 3">DSM 108380</strain>
    </source>
</reference>
<gene>
    <name evidence="2" type="ORF">G7Y89_g9435</name>
</gene>
<feature type="region of interest" description="Disordered" evidence="1">
    <location>
        <begin position="416"/>
        <end position="471"/>
    </location>
</feature>
<accession>A0A8H4RFM1</accession>
<keyword evidence="3" id="KW-1185">Reference proteome</keyword>
<feature type="compositionally biased region" description="Acidic residues" evidence="1">
    <location>
        <begin position="428"/>
        <end position="441"/>
    </location>
</feature>
<organism evidence="2 3">
    <name type="scientific">Cudoniella acicularis</name>
    <dbReference type="NCBI Taxonomy" id="354080"/>
    <lineage>
        <taxon>Eukaryota</taxon>
        <taxon>Fungi</taxon>
        <taxon>Dikarya</taxon>
        <taxon>Ascomycota</taxon>
        <taxon>Pezizomycotina</taxon>
        <taxon>Leotiomycetes</taxon>
        <taxon>Helotiales</taxon>
        <taxon>Tricladiaceae</taxon>
        <taxon>Cudoniella</taxon>
    </lineage>
</organism>
<name>A0A8H4RFM1_9HELO</name>
<comment type="caution">
    <text evidence="2">The sequence shown here is derived from an EMBL/GenBank/DDBJ whole genome shotgun (WGS) entry which is preliminary data.</text>
</comment>
<feature type="region of interest" description="Disordered" evidence="1">
    <location>
        <begin position="136"/>
        <end position="200"/>
    </location>
</feature>
<proteinExistence type="predicted"/>
<evidence type="ECO:0000313" key="2">
    <source>
        <dbReference type="EMBL" id="KAF4628718.1"/>
    </source>
</evidence>
<dbReference type="Proteomes" id="UP000566819">
    <property type="component" value="Unassembled WGS sequence"/>
</dbReference>
<feature type="compositionally biased region" description="Polar residues" evidence="1">
    <location>
        <begin position="188"/>
        <end position="197"/>
    </location>
</feature>
<feature type="compositionally biased region" description="Basic and acidic residues" evidence="1">
    <location>
        <begin position="163"/>
        <end position="178"/>
    </location>
</feature>
<dbReference type="EMBL" id="JAAMPI010000772">
    <property type="protein sequence ID" value="KAF4628718.1"/>
    <property type="molecule type" value="Genomic_DNA"/>
</dbReference>
<dbReference type="AlphaFoldDB" id="A0A8H4RFM1"/>